<evidence type="ECO:0000259" key="2">
    <source>
        <dbReference type="Pfam" id="PF00857"/>
    </source>
</evidence>
<dbReference type="PANTHER" id="PTHR43540">
    <property type="entry name" value="PEROXYUREIDOACRYLATE/UREIDOACRYLATE AMIDOHYDROLASE-RELATED"/>
    <property type="match status" value="1"/>
</dbReference>
<accession>A0A5A7NUN4</accession>
<dbReference type="InterPro" id="IPR036380">
    <property type="entry name" value="Isochorismatase-like_sf"/>
</dbReference>
<feature type="domain" description="Isochorismatase-like" evidence="2">
    <location>
        <begin position="27"/>
        <end position="199"/>
    </location>
</feature>
<sequence length="227" mass="23959">MSADATAEAFASAGYGGSPVGFGRKAAIVVVDFQLGFTDPAYRMGRSPYTQAAVGTAAGTLEQARALGVPVLHTVVEYGSLADVGNWKTRGLEDFTPGSEMVKVDPRVWAEGDVLVKKHFPSAFFGTDTASILRFWDVDTVVVMGCTTSGCIRATVIDSFSHGFRTIVAEDCCGDHDPATHASNLQDVERRYADVLPAAEILAQLAQVPDAVAAMDQVTALDQVAAL</sequence>
<dbReference type="GO" id="GO:0016787">
    <property type="term" value="F:hydrolase activity"/>
    <property type="evidence" value="ECO:0007669"/>
    <property type="project" value="UniProtKB-KW"/>
</dbReference>
<proteinExistence type="predicted"/>
<evidence type="ECO:0000313" key="3">
    <source>
        <dbReference type="EMBL" id="GER23568.1"/>
    </source>
</evidence>
<reference evidence="3 4" key="1">
    <citation type="submission" date="2019-09" db="EMBL/GenBank/DDBJ databases">
        <title>Arthrobacter zafarii sp. nov., a moderately thermotolerant and halotolerant actinobacterium isolated from Cholistan desert soil of Pakistan.</title>
        <authorList>
            <person name="Amin A."/>
            <person name="Ahmed I."/>
            <person name="Khalid N."/>
            <person name="Schumann P."/>
            <person name="Busse H.J."/>
            <person name="Khan I.U."/>
            <person name="Li S."/>
            <person name="Li W.J."/>
        </authorList>
    </citation>
    <scope>NUCLEOTIDE SEQUENCE [LARGE SCALE GENOMIC DNA]</scope>
    <source>
        <strain evidence="3 4">NCCP-1664</strain>
    </source>
</reference>
<dbReference type="Proteomes" id="UP000325307">
    <property type="component" value="Unassembled WGS sequence"/>
</dbReference>
<gene>
    <name evidence="3" type="ORF">NCCP1664_20630</name>
</gene>
<evidence type="ECO:0000256" key="1">
    <source>
        <dbReference type="ARBA" id="ARBA00022801"/>
    </source>
</evidence>
<evidence type="ECO:0000313" key="4">
    <source>
        <dbReference type="Proteomes" id="UP000325307"/>
    </source>
</evidence>
<dbReference type="EMBL" id="BKDJ01000010">
    <property type="protein sequence ID" value="GER23568.1"/>
    <property type="molecule type" value="Genomic_DNA"/>
</dbReference>
<dbReference type="OrthoDB" id="4832958at2"/>
<comment type="caution">
    <text evidence="3">The sequence shown here is derived from an EMBL/GenBank/DDBJ whole genome shotgun (WGS) entry which is preliminary data.</text>
</comment>
<dbReference type="InterPro" id="IPR000868">
    <property type="entry name" value="Isochorismatase-like_dom"/>
</dbReference>
<name>A0A5A7NUN4_9MICC</name>
<protein>
    <submittedName>
        <fullName evidence="3">N-carbamoylsarcosine amidase</fullName>
    </submittedName>
</protein>
<dbReference type="Gene3D" id="3.40.50.850">
    <property type="entry name" value="Isochorismatase-like"/>
    <property type="match status" value="1"/>
</dbReference>
<dbReference type="AlphaFoldDB" id="A0A5A7NUN4"/>
<dbReference type="SUPFAM" id="SSF52499">
    <property type="entry name" value="Isochorismatase-like hydrolases"/>
    <property type="match status" value="1"/>
</dbReference>
<dbReference type="RefSeq" id="WP_149957153.1">
    <property type="nucleotide sequence ID" value="NZ_BKDJ01000010.1"/>
</dbReference>
<dbReference type="Pfam" id="PF00857">
    <property type="entry name" value="Isochorismatase"/>
    <property type="match status" value="1"/>
</dbReference>
<dbReference type="InterPro" id="IPR050272">
    <property type="entry name" value="Isochorismatase-like_hydrls"/>
</dbReference>
<organism evidence="3 4">
    <name type="scientific">Zafaria cholistanensis</name>
    <dbReference type="NCBI Taxonomy" id="1682741"/>
    <lineage>
        <taxon>Bacteria</taxon>
        <taxon>Bacillati</taxon>
        <taxon>Actinomycetota</taxon>
        <taxon>Actinomycetes</taxon>
        <taxon>Micrococcales</taxon>
        <taxon>Micrococcaceae</taxon>
        <taxon>Zafaria</taxon>
    </lineage>
</organism>
<keyword evidence="1" id="KW-0378">Hydrolase</keyword>
<keyword evidence="4" id="KW-1185">Reference proteome</keyword>
<dbReference type="PANTHER" id="PTHR43540:SF1">
    <property type="entry name" value="ISOCHORISMATASE HYDROLASE"/>
    <property type="match status" value="1"/>
</dbReference>